<name>A0A7S3YIF8_HETAK</name>
<reference evidence="2" key="1">
    <citation type="submission" date="2021-01" db="EMBL/GenBank/DDBJ databases">
        <authorList>
            <person name="Corre E."/>
            <person name="Pelletier E."/>
            <person name="Niang G."/>
            <person name="Scheremetjew M."/>
            <person name="Finn R."/>
            <person name="Kale V."/>
            <person name="Holt S."/>
            <person name="Cochrane G."/>
            <person name="Meng A."/>
            <person name="Brown T."/>
            <person name="Cohen L."/>
        </authorList>
    </citation>
    <scope>NUCLEOTIDE SEQUENCE</scope>
    <source>
        <strain evidence="2">CCMP3107</strain>
    </source>
</reference>
<feature type="region of interest" description="Disordered" evidence="1">
    <location>
        <begin position="91"/>
        <end position="129"/>
    </location>
</feature>
<dbReference type="AlphaFoldDB" id="A0A7S3YIF8"/>
<accession>A0A7S3YIF8</accession>
<proteinExistence type="predicted"/>
<protein>
    <submittedName>
        <fullName evidence="2">Uncharacterized protein</fullName>
    </submittedName>
</protein>
<evidence type="ECO:0000256" key="1">
    <source>
        <dbReference type="SAM" id="MobiDB-lite"/>
    </source>
</evidence>
<organism evidence="2">
    <name type="scientific">Heterosigma akashiwo</name>
    <name type="common">Chromophytic alga</name>
    <name type="synonym">Heterosigma carterae</name>
    <dbReference type="NCBI Taxonomy" id="2829"/>
    <lineage>
        <taxon>Eukaryota</taxon>
        <taxon>Sar</taxon>
        <taxon>Stramenopiles</taxon>
        <taxon>Ochrophyta</taxon>
        <taxon>Raphidophyceae</taxon>
        <taxon>Chattonellales</taxon>
        <taxon>Chattonellaceae</taxon>
        <taxon>Heterosigma</taxon>
    </lineage>
</organism>
<feature type="compositionally biased region" description="Basic and acidic residues" evidence="1">
    <location>
        <begin position="98"/>
        <end position="108"/>
    </location>
</feature>
<dbReference type="EMBL" id="HBIU01059797">
    <property type="protein sequence ID" value="CAE0652699.1"/>
    <property type="molecule type" value="Transcribed_RNA"/>
</dbReference>
<sequence length="129" mass="14525">MPKSSKFQTVSDGMVLAIKQVYLCATDSQWVHLGNLPCSFHSCFHQRIFVRQHPGHEAQRARLLRAEGPRRVGQLSRQPLRSRDLRQALQRAQVGGEAHPRLQHREPGVRAAVPDVTGTNHVNRPAKAK</sequence>
<evidence type="ECO:0000313" key="2">
    <source>
        <dbReference type="EMBL" id="CAE0652699.1"/>
    </source>
</evidence>
<gene>
    <name evidence="2" type="ORF">HAKA00212_LOCUS25894</name>
</gene>